<evidence type="ECO:0000256" key="5">
    <source>
        <dbReference type="ARBA" id="ARBA00022692"/>
    </source>
</evidence>
<reference evidence="11 12" key="1">
    <citation type="submission" date="2019-03" db="EMBL/GenBank/DDBJ databases">
        <title>Genomic Encyclopedia of Type Strains, Phase IV (KMG-IV): sequencing the most valuable type-strain genomes for metagenomic binning, comparative biology and taxonomic classification.</title>
        <authorList>
            <person name="Goeker M."/>
        </authorList>
    </citation>
    <scope>NUCLEOTIDE SEQUENCE [LARGE SCALE GENOMIC DNA]</scope>
    <source>
        <strain evidence="11 12">DSM 102940</strain>
    </source>
</reference>
<evidence type="ECO:0000313" key="12">
    <source>
        <dbReference type="Proteomes" id="UP000294919"/>
    </source>
</evidence>
<dbReference type="OrthoDB" id="45144at2"/>
<feature type="transmembrane region" description="Helical" evidence="9">
    <location>
        <begin position="47"/>
        <end position="64"/>
    </location>
</feature>
<keyword evidence="12" id="KW-1185">Reference proteome</keyword>
<dbReference type="Pfam" id="PF04290">
    <property type="entry name" value="DctQ"/>
    <property type="match status" value="1"/>
</dbReference>
<feature type="transmembrane region" description="Helical" evidence="9">
    <location>
        <begin position="85"/>
        <end position="107"/>
    </location>
</feature>
<feature type="transmembrane region" description="Helical" evidence="9">
    <location>
        <begin position="12"/>
        <end position="35"/>
    </location>
</feature>
<evidence type="ECO:0000256" key="3">
    <source>
        <dbReference type="ARBA" id="ARBA00022475"/>
    </source>
</evidence>
<evidence type="ECO:0000256" key="9">
    <source>
        <dbReference type="SAM" id="Phobius"/>
    </source>
</evidence>
<dbReference type="Proteomes" id="UP000294919">
    <property type="component" value="Unassembled WGS sequence"/>
</dbReference>
<proteinExistence type="inferred from homology"/>
<dbReference type="InterPro" id="IPR007387">
    <property type="entry name" value="TRAP_DctQ"/>
</dbReference>
<keyword evidence="4" id="KW-0997">Cell inner membrane</keyword>
<comment type="caution">
    <text evidence="11">The sequence shown here is derived from an EMBL/GenBank/DDBJ whole genome shotgun (WGS) entry which is preliminary data.</text>
</comment>
<keyword evidence="2" id="KW-0813">Transport</keyword>
<evidence type="ECO:0000256" key="2">
    <source>
        <dbReference type="ARBA" id="ARBA00022448"/>
    </source>
</evidence>
<dbReference type="EMBL" id="SLWV01000012">
    <property type="protein sequence ID" value="TCO74545.1"/>
    <property type="molecule type" value="Genomic_DNA"/>
</dbReference>
<dbReference type="InterPro" id="IPR055348">
    <property type="entry name" value="DctQ"/>
</dbReference>
<evidence type="ECO:0000256" key="4">
    <source>
        <dbReference type="ARBA" id="ARBA00022519"/>
    </source>
</evidence>
<evidence type="ECO:0000256" key="7">
    <source>
        <dbReference type="ARBA" id="ARBA00023136"/>
    </source>
</evidence>
<evidence type="ECO:0000256" key="8">
    <source>
        <dbReference type="ARBA" id="ARBA00038436"/>
    </source>
</evidence>
<dbReference type="RefSeq" id="WP_132245247.1">
    <property type="nucleotide sequence ID" value="NZ_SLWV01000012.1"/>
</dbReference>
<dbReference type="PANTHER" id="PTHR35011">
    <property type="entry name" value="2,3-DIKETO-L-GULONATE TRAP TRANSPORTER SMALL PERMEASE PROTEIN YIAM"/>
    <property type="match status" value="1"/>
</dbReference>
<dbReference type="GO" id="GO:0022857">
    <property type="term" value="F:transmembrane transporter activity"/>
    <property type="evidence" value="ECO:0007669"/>
    <property type="project" value="TreeGrafter"/>
</dbReference>
<comment type="similarity">
    <text evidence="8">Belongs to the TRAP transporter small permease family.</text>
</comment>
<dbReference type="GO" id="GO:0015740">
    <property type="term" value="P:C4-dicarboxylate transport"/>
    <property type="evidence" value="ECO:0007669"/>
    <property type="project" value="TreeGrafter"/>
</dbReference>
<accession>A0A4R2L5U2</accession>
<dbReference type="AlphaFoldDB" id="A0A4R2L5U2"/>
<protein>
    <submittedName>
        <fullName evidence="11">C4-dicarboxylate transporter DctQ subunit</fullName>
    </submittedName>
</protein>
<evidence type="ECO:0000256" key="1">
    <source>
        <dbReference type="ARBA" id="ARBA00004429"/>
    </source>
</evidence>
<gene>
    <name evidence="11" type="ORF">EV214_11222</name>
</gene>
<sequence>MDKFDACLTKIISWSCIFLMGLLTIFVITSVFLRYVCSISFVWAEELITFLFLATTYFGLVIGVRDNEHICIAFLSEKLNGKGKTVLGILIGIVIIFVQIIIVKESIHWIDQVGNVLSPGLRIPNKYIYYMMPTSCILVVVYEIIKIKNLIVNSKEIQKIFMEIGRSN</sequence>
<dbReference type="GO" id="GO:0005886">
    <property type="term" value="C:plasma membrane"/>
    <property type="evidence" value="ECO:0007669"/>
    <property type="project" value="UniProtKB-SubCell"/>
</dbReference>
<comment type="subcellular location">
    <subcellularLocation>
        <location evidence="1">Cell inner membrane</location>
        <topology evidence="1">Multi-pass membrane protein</topology>
    </subcellularLocation>
</comment>
<keyword evidence="5 9" id="KW-0812">Transmembrane</keyword>
<keyword evidence="6 9" id="KW-1133">Transmembrane helix</keyword>
<keyword evidence="3" id="KW-1003">Cell membrane</keyword>
<name>A0A4R2L5U2_9FIRM</name>
<evidence type="ECO:0000259" key="10">
    <source>
        <dbReference type="Pfam" id="PF04290"/>
    </source>
</evidence>
<feature type="domain" description="Tripartite ATP-independent periplasmic transporters DctQ component" evidence="10">
    <location>
        <begin position="24"/>
        <end position="150"/>
    </location>
</feature>
<dbReference type="PANTHER" id="PTHR35011:SF2">
    <property type="entry name" value="2,3-DIKETO-L-GULONATE TRAP TRANSPORTER SMALL PERMEASE PROTEIN YIAM"/>
    <property type="match status" value="1"/>
</dbReference>
<evidence type="ECO:0000256" key="6">
    <source>
        <dbReference type="ARBA" id="ARBA00022989"/>
    </source>
</evidence>
<evidence type="ECO:0000313" key="11">
    <source>
        <dbReference type="EMBL" id="TCO74545.1"/>
    </source>
</evidence>
<feature type="transmembrane region" description="Helical" evidence="9">
    <location>
        <begin position="127"/>
        <end position="145"/>
    </location>
</feature>
<organism evidence="11 12">
    <name type="scientific">Marinisporobacter balticus</name>
    <dbReference type="NCBI Taxonomy" id="2018667"/>
    <lineage>
        <taxon>Bacteria</taxon>
        <taxon>Bacillati</taxon>
        <taxon>Bacillota</taxon>
        <taxon>Clostridia</taxon>
        <taxon>Peptostreptococcales</taxon>
        <taxon>Thermotaleaceae</taxon>
        <taxon>Marinisporobacter</taxon>
    </lineage>
</organism>
<keyword evidence="7 9" id="KW-0472">Membrane</keyword>